<dbReference type="AGR" id="WB:WBGene00018030"/>
<dbReference type="GO" id="GO:0036503">
    <property type="term" value="P:ERAD pathway"/>
    <property type="evidence" value="ECO:0000318"/>
    <property type="project" value="GO_Central"/>
</dbReference>
<evidence type="ECO:0000313" key="3">
    <source>
        <dbReference type="Proteomes" id="UP000001940"/>
    </source>
</evidence>
<dbReference type="Pfam" id="PF00443">
    <property type="entry name" value="UCH"/>
    <property type="match status" value="1"/>
</dbReference>
<proteinExistence type="predicted"/>
<dbReference type="InterPro" id="IPR038765">
    <property type="entry name" value="Papain-like_cys_pep_sf"/>
</dbReference>
<dbReference type="InterPro" id="IPR001394">
    <property type="entry name" value="Peptidase_C19_UCH"/>
</dbReference>
<feature type="domain" description="USP" evidence="1">
    <location>
        <begin position="110"/>
        <end position="391"/>
    </location>
</feature>
<name>A0A4V0IKF7_CAEEL</name>
<organism evidence="2 3">
    <name type="scientific">Caenorhabditis elegans</name>
    <dbReference type="NCBI Taxonomy" id="6239"/>
    <lineage>
        <taxon>Eukaryota</taxon>
        <taxon>Metazoa</taxon>
        <taxon>Ecdysozoa</taxon>
        <taxon>Nematoda</taxon>
        <taxon>Chromadorea</taxon>
        <taxon>Rhabditida</taxon>
        <taxon>Rhabditina</taxon>
        <taxon>Rhabditomorpha</taxon>
        <taxon>Rhabditoidea</taxon>
        <taxon>Rhabditidae</taxon>
        <taxon>Peloderinae</taxon>
        <taxon>Caenorhabditis</taxon>
    </lineage>
</organism>
<dbReference type="GO" id="GO:0016579">
    <property type="term" value="P:protein deubiquitination"/>
    <property type="evidence" value="ECO:0007669"/>
    <property type="project" value="InterPro"/>
</dbReference>
<dbReference type="InterPro" id="IPR028889">
    <property type="entry name" value="USP"/>
</dbReference>
<dbReference type="ExpressionAtlas" id="A0A4V0IKF7">
    <property type="expression patterns" value="baseline and differential"/>
</dbReference>
<dbReference type="GO" id="GO:0004843">
    <property type="term" value="F:cysteine-type deubiquitinase activity"/>
    <property type="evidence" value="ECO:0007669"/>
    <property type="project" value="InterPro"/>
</dbReference>
<dbReference type="WormBase" id="F35B3.3a">
    <property type="protein sequence ID" value="CE53365"/>
    <property type="gene ID" value="WBGene00018030"/>
</dbReference>
<evidence type="ECO:0000313" key="2">
    <source>
        <dbReference type="EMBL" id="VTW47566.1"/>
    </source>
</evidence>
<dbReference type="FunCoup" id="A0A4V0IKF7">
    <property type="interactions" value="369"/>
</dbReference>
<dbReference type="SUPFAM" id="SSF54001">
    <property type="entry name" value="Cysteine proteinases"/>
    <property type="match status" value="1"/>
</dbReference>
<protein>
    <submittedName>
        <fullName evidence="2">USP domain-containing protein</fullName>
    </submittedName>
</protein>
<dbReference type="Proteomes" id="UP000001940">
    <property type="component" value="Chromosome X"/>
</dbReference>
<evidence type="ECO:0000259" key="1">
    <source>
        <dbReference type="PROSITE" id="PS50235"/>
    </source>
</evidence>
<keyword evidence="3" id="KW-1185">Reference proteome</keyword>
<dbReference type="PROSITE" id="PS50235">
    <property type="entry name" value="USP_3"/>
    <property type="match status" value="1"/>
</dbReference>
<gene>
    <name evidence="2" type="ORF">CELE_F35B3.3</name>
    <name evidence="2 4" type="ORF">F35B3.3</name>
</gene>
<dbReference type="Reactome" id="R-CEL-5689880">
    <property type="pathway name" value="Ub-specific processing proteases"/>
</dbReference>
<dbReference type="EMBL" id="BX284606">
    <property type="protein sequence ID" value="VTW47566.1"/>
    <property type="molecule type" value="Genomic_DNA"/>
</dbReference>
<dbReference type="OrthoDB" id="5876361at2759"/>
<dbReference type="GO" id="GO:0031647">
    <property type="term" value="P:regulation of protein stability"/>
    <property type="evidence" value="ECO:0000318"/>
    <property type="project" value="GO_Central"/>
</dbReference>
<dbReference type="AlphaFoldDB" id="A0A4V0IKF7"/>
<dbReference type="InParanoid" id="A0A4V0IKF7"/>
<reference evidence="2 3" key="1">
    <citation type="journal article" date="1998" name="Science">
        <title>Genome sequence of the nematode C. elegans: a platform for investigating biology.</title>
        <authorList>
            <consortium name="The C. elegans sequencing consortium"/>
            <person name="Sulson J.E."/>
            <person name="Waterston R."/>
        </authorList>
    </citation>
    <scope>NUCLEOTIDE SEQUENCE [LARGE SCALE GENOMIC DNA]</scope>
    <source>
        <strain evidence="2 3">Bristol N2</strain>
    </source>
</reference>
<accession>A0A4V0IKF7</accession>
<evidence type="ECO:0000313" key="4">
    <source>
        <dbReference type="WormBase" id="F35B3.3a"/>
    </source>
</evidence>
<dbReference type="Gene3D" id="3.90.70.10">
    <property type="entry name" value="Cysteine proteinases"/>
    <property type="match status" value="1"/>
</dbReference>
<sequence length="397" mass="45529">MPPSGFYTGYLEKKHKCNWKCYLPNNNCKLRQIKPVPNLTRLLEESRLTNSLSRLRDVFKKKSSPCETDVNSNAEHIGGESIWGKIQRMSVSNCQNRMKGGRDGTRDVDKPIYNSCLECFAISVCQALLACPPFVRYVKEKIAETKLDMHMKSLVAQFAAHSIPAAGSGDWPRVSISKLLNSIPGGFNGKCREDAEDWYRQLSKEFYDETFGQVSAYYKTVCHECGKCREINDKSPRVQLRCPDLEITAANIESMLAVTGNEIVTWEHDGCENTTCRETTRYEFPDVILVSVDTFQDGNRHIGKELEFFPTEDFSPISVNNDEPDIFHLGGVIYFRTFNCFRDESSGHYMARVYHHGNVFLADDNRIYEQNINRPTEPANSVPYFAFYYRQRRAGRF</sequence>
<dbReference type="SMR" id="A0A4V0IKF7"/>